<organism evidence="16 17">
    <name type="scientific">Cognatishimia activa</name>
    <dbReference type="NCBI Taxonomy" id="1715691"/>
    <lineage>
        <taxon>Bacteria</taxon>
        <taxon>Pseudomonadati</taxon>
        <taxon>Pseudomonadota</taxon>
        <taxon>Alphaproteobacteria</taxon>
        <taxon>Rhodobacterales</taxon>
        <taxon>Paracoccaceae</taxon>
        <taxon>Cognatishimia</taxon>
    </lineage>
</organism>
<keyword evidence="8 13" id="KW-0472">Membrane</keyword>
<comment type="function">
    <text evidence="11">Component of the F(0) channel, it forms part of the peripheral stalk, linking F(1) to F(0). The b'-subunit is a diverged and duplicated form of b found in plants and photosynthetic bacteria.</text>
</comment>
<dbReference type="PANTHER" id="PTHR33445:SF1">
    <property type="entry name" value="ATP SYNTHASE SUBUNIT B"/>
    <property type="match status" value="1"/>
</dbReference>
<dbReference type="GO" id="GO:0005886">
    <property type="term" value="C:plasma membrane"/>
    <property type="evidence" value="ECO:0007669"/>
    <property type="project" value="UniProtKB-SubCell"/>
</dbReference>
<evidence type="ECO:0000256" key="2">
    <source>
        <dbReference type="ARBA" id="ARBA00022448"/>
    </source>
</evidence>
<dbReference type="PANTHER" id="PTHR33445">
    <property type="entry name" value="ATP SYNTHASE SUBUNIT B', CHLOROPLASTIC"/>
    <property type="match status" value="1"/>
</dbReference>
<keyword evidence="13" id="KW-1003">Cell membrane</keyword>
<name>A0A975ELV9_9RHOB</name>
<keyword evidence="15" id="KW-0175">Coiled coil</keyword>
<dbReference type="GO" id="GO:0046933">
    <property type="term" value="F:proton-transporting ATP synthase activity, rotational mechanism"/>
    <property type="evidence" value="ECO:0007669"/>
    <property type="project" value="UniProtKB-UniRule"/>
</dbReference>
<keyword evidence="2 13" id="KW-0813">Transport</keyword>
<evidence type="ECO:0000313" key="16">
    <source>
        <dbReference type="EMBL" id="QTN34577.1"/>
    </source>
</evidence>
<dbReference type="EMBL" id="CP060010">
    <property type="protein sequence ID" value="QTN34577.1"/>
    <property type="molecule type" value="Genomic_DNA"/>
</dbReference>
<evidence type="ECO:0000256" key="10">
    <source>
        <dbReference type="ARBA" id="ARBA00025198"/>
    </source>
</evidence>
<feature type="transmembrane region" description="Helical" evidence="13">
    <location>
        <begin position="28"/>
        <end position="47"/>
    </location>
</feature>
<evidence type="ECO:0000256" key="14">
    <source>
        <dbReference type="RuleBase" id="RU003848"/>
    </source>
</evidence>
<evidence type="ECO:0000256" key="6">
    <source>
        <dbReference type="ARBA" id="ARBA00022989"/>
    </source>
</evidence>
<proteinExistence type="inferred from homology"/>
<evidence type="ECO:0000256" key="5">
    <source>
        <dbReference type="ARBA" id="ARBA00022781"/>
    </source>
</evidence>
<keyword evidence="3 13" id="KW-0138">CF(0)</keyword>
<keyword evidence="5 13" id="KW-0375">Hydrogen ion transport</keyword>
<dbReference type="InterPro" id="IPR050059">
    <property type="entry name" value="ATP_synthase_B_chain"/>
</dbReference>
<accession>A0A975ELV9</accession>
<comment type="subunit">
    <text evidence="13">F-type ATPases have 2 components, F(1) - the catalytic core - and F(0) - the membrane proton channel. F(1) has five subunits: alpha(3), beta(3), gamma(1), delta(1), epsilon(1). F(0) has three main subunits: a(1), b(2) and c(10-14). The alpha and beta chains form an alternating ring which encloses part of the gamma chain. F(1) is attached to F(0) by a central stalk formed by the gamma and epsilon chains, while a peripheral stalk is formed by the delta and b chains.</text>
</comment>
<evidence type="ECO:0000256" key="15">
    <source>
        <dbReference type="SAM" id="Coils"/>
    </source>
</evidence>
<keyword evidence="7 13" id="KW-0406">Ion transport</keyword>
<dbReference type="CDD" id="cd06503">
    <property type="entry name" value="ATP-synt_Fo_b"/>
    <property type="match status" value="1"/>
</dbReference>
<dbReference type="AlphaFoldDB" id="A0A975ELV9"/>
<dbReference type="HAMAP" id="MF_01398">
    <property type="entry name" value="ATP_synth_b_bprime"/>
    <property type="match status" value="1"/>
</dbReference>
<feature type="coiled-coil region" evidence="15">
    <location>
        <begin position="61"/>
        <end position="134"/>
    </location>
</feature>
<dbReference type="GO" id="GO:0012505">
    <property type="term" value="C:endomembrane system"/>
    <property type="evidence" value="ECO:0007669"/>
    <property type="project" value="UniProtKB-SubCell"/>
</dbReference>
<keyword evidence="9 13" id="KW-0066">ATP synthesis</keyword>
<evidence type="ECO:0000256" key="8">
    <source>
        <dbReference type="ARBA" id="ARBA00023136"/>
    </source>
</evidence>
<dbReference type="InterPro" id="IPR002146">
    <property type="entry name" value="ATP_synth_b/b'su_bac/chlpt"/>
</dbReference>
<keyword evidence="6 13" id="KW-1133">Transmembrane helix</keyword>
<evidence type="ECO:0000256" key="1">
    <source>
        <dbReference type="ARBA" id="ARBA00005513"/>
    </source>
</evidence>
<dbReference type="NCBIfam" id="NF009988">
    <property type="entry name" value="PRK13454.1"/>
    <property type="match status" value="1"/>
</dbReference>
<dbReference type="GO" id="GO:0045259">
    <property type="term" value="C:proton-transporting ATP synthase complex"/>
    <property type="evidence" value="ECO:0007669"/>
    <property type="project" value="UniProtKB-KW"/>
</dbReference>
<dbReference type="GO" id="GO:0046961">
    <property type="term" value="F:proton-transporting ATPase activity, rotational mechanism"/>
    <property type="evidence" value="ECO:0007669"/>
    <property type="project" value="TreeGrafter"/>
</dbReference>
<keyword evidence="4 13" id="KW-0812">Transmembrane</keyword>
<evidence type="ECO:0000256" key="12">
    <source>
        <dbReference type="ARBA" id="ARBA00037847"/>
    </source>
</evidence>
<comment type="similarity">
    <text evidence="1 13 14">Belongs to the ATPase B chain family.</text>
</comment>
<gene>
    <name evidence="13" type="primary">atpF</name>
    <name evidence="16" type="ORF">HZ995_08610</name>
</gene>
<dbReference type="Proteomes" id="UP000665026">
    <property type="component" value="Chromosome"/>
</dbReference>
<evidence type="ECO:0000256" key="11">
    <source>
        <dbReference type="ARBA" id="ARBA00025614"/>
    </source>
</evidence>
<sequence length="175" mass="18157">MATDTHAAEAASAPGMPQLDFTNWGNQIFWLLVTLVVIYVVLSRIALPRIAAVLAERQGTITNDIAKAEELKAQAVEAEEAYNKALADARAEASRIVAETKAEIQADLDAATAKADAEIAAKAAESEKAIAEIRAGAVESVQAVATDTASQIVAALGGKADAKAVKAAVTERMKG</sequence>
<dbReference type="RefSeq" id="WP_209355269.1">
    <property type="nucleotide sequence ID" value="NZ_CP060010.1"/>
</dbReference>
<evidence type="ECO:0000313" key="17">
    <source>
        <dbReference type="Proteomes" id="UP000665026"/>
    </source>
</evidence>
<protein>
    <recommendedName>
        <fullName evidence="13">ATP synthase subunit b</fullName>
    </recommendedName>
    <alternativeName>
        <fullName evidence="13">ATP synthase F(0) sector subunit b</fullName>
    </alternativeName>
    <alternativeName>
        <fullName evidence="13">ATPase subunit I</fullName>
    </alternativeName>
    <alternativeName>
        <fullName evidence="13">F-type ATPase subunit b</fullName>
        <shortName evidence="13">F-ATPase subunit b</shortName>
    </alternativeName>
</protein>
<evidence type="ECO:0000256" key="9">
    <source>
        <dbReference type="ARBA" id="ARBA00023310"/>
    </source>
</evidence>
<evidence type="ECO:0000256" key="3">
    <source>
        <dbReference type="ARBA" id="ARBA00022547"/>
    </source>
</evidence>
<comment type="subcellular location">
    <subcellularLocation>
        <location evidence="13">Cell membrane</location>
        <topology evidence="13">Single-pass membrane protein</topology>
    </subcellularLocation>
    <subcellularLocation>
        <location evidence="12">Endomembrane system</location>
        <topology evidence="12">Single-pass membrane protein</topology>
    </subcellularLocation>
</comment>
<reference evidence="16" key="1">
    <citation type="submission" date="2020-07" db="EMBL/GenBank/DDBJ databases">
        <title>Genome sequences of bacteria associated with the marine, planktonic diatom Thalassiosira profunda strain ECT2AJA-044.</title>
        <authorList>
            <person name="Gargas C.B."/>
            <person name="Roberts W.R."/>
            <person name="Alverson A.J."/>
        </authorList>
    </citation>
    <scope>NUCLEOTIDE SEQUENCE</scope>
    <source>
        <strain evidence="16">ECT2AJA-044</strain>
    </source>
</reference>
<dbReference type="KEGG" id="cact:HZ995_08610"/>
<comment type="function">
    <text evidence="10 13">F(1)F(0) ATP synthase produces ATP from ADP in the presence of a proton or sodium gradient. F-type ATPases consist of two structural domains, F(1) containing the extramembraneous catalytic core and F(0) containing the membrane proton channel, linked together by a central stalk and a peripheral stalk. During catalysis, ATP synthesis in the catalytic domain of F(1) is coupled via a rotary mechanism of the central stalk subunits to proton translocation.</text>
</comment>
<dbReference type="Pfam" id="PF00430">
    <property type="entry name" value="ATP-synt_B"/>
    <property type="match status" value="1"/>
</dbReference>
<evidence type="ECO:0000256" key="7">
    <source>
        <dbReference type="ARBA" id="ARBA00023065"/>
    </source>
</evidence>
<evidence type="ECO:0000256" key="13">
    <source>
        <dbReference type="HAMAP-Rule" id="MF_01398"/>
    </source>
</evidence>
<evidence type="ECO:0000256" key="4">
    <source>
        <dbReference type="ARBA" id="ARBA00022692"/>
    </source>
</evidence>